<dbReference type="InterPro" id="IPR017926">
    <property type="entry name" value="GATASE"/>
</dbReference>
<evidence type="ECO:0000313" key="2">
    <source>
        <dbReference type="EMBL" id="KAF2653777.1"/>
    </source>
</evidence>
<dbReference type="InterPro" id="IPR044992">
    <property type="entry name" value="ChyE-like"/>
</dbReference>
<name>A0A6A6T388_9PLEO</name>
<evidence type="ECO:0000313" key="3">
    <source>
        <dbReference type="Proteomes" id="UP000799324"/>
    </source>
</evidence>
<protein>
    <submittedName>
        <fullName evidence="2">Class I glutamine amidotransferase-like protein</fullName>
    </submittedName>
</protein>
<dbReference type="PANTHER" id="PTHR42695">
    <property type="entry name" value="GLUTAMINE AMIDOTRANSFERASE YLR126C-RELATED"/>
    <property type="match status" value="1"/>
</dbReference>
<dbReference type="Pfam" id="PF00117">
    <property type="entry name" value="GATase"/>
    <property type="match status" value="1"/>
</dbReference>
<dbReference type="OrthoDB" id="92161at2759"/>
<dbReference type="GO" id="GO:0016740">
    <property type="term" value="F:transferase activity"/>
    <property type="evidence" value="ECO:0007669"/>
    <property type="project" value="UniProtKB-KW"/>
</dbReference>
<sequence length="286" mass="32328">MAPPEARALLSSHPDKVRMLVLETDDPHPETQKEKGSFGDVLGSLFKQAGDEHQPQLGIETLMHYVIEDKGGRVPKVEEIGDEIHAIMITGSVYDAHGDTEWVKKLMKFIRDVWIHRPDIRFTGICFGHQILCRTLGSEIRPDPEGKWEISHTPVHLNDVGRALFNLPGDEKKIHLHQMHLDYVVSAPSPGSTSLLKQDTNVHVWGTSEHTGVQGVYIQKRLFTTQGHLELDEKMVKRQLESRVESGSLAKDRANEATERAHWMHDGLLVAKAVLRFFHGDDDKVR</sequence>
<dbReference type="Proteomes" id="UP000799324">
    <property type="component" value="Unassembled WGS sequence"/>
</dbReference>
<dbReference type="GO" id="GO:0005634">
    <property type="term" value="C:nucleus"/>
    <property type="evidence" value="ECO:0007669"/>
    <property type="project" value="TreeGrafter"/>
</dbReference>
<dbReference type="GO" id="GO:0005829">
    <property type="term" value="C:cytosol"/>
    <property type="evidence" value="ECO:0007669"/>
    <property type="project" value="TreeGrafter"/>
</dbReference>
<accession>A0A6A6T388</accession>
<keyword evidence="2" id="KW-0808">Transferase</keyword>
<dbReference type="InterPro" id="IPR029062">
    <property type="entry name" value="Class_I_gatase-like"/>
</dbReference>
<gene>
    <name evidence="2" type="ORF">K491DRAFT_602195</name>
</gene>
<dbReference type="Gene3D" id="3.40.50.880">
    <property type="match status" value="1"/>
</dbReference>
<keyword evidence="3" id="KW-1185">Reference proteome</keyword>
<evidence type="ECO:0000259" key="1">
    <source>
        <dbReference type="Pfam" id="PF00117"/>
    </source>
</evidence>
<dbReference type="CDD" id="cd01741">
    <property type="entry name" value="GATase1_1"/>
    <property type="match status" value="1"/>
</dbReference>
<feature type="domain" description="Glutamine amidotransferase" evidence="1">
    <location>
        <begin position="82"/>
        <end position="233"/>
    </location>
</feature>
<dbReference type="EMBL" id="MU004375">
    <property type="protein sequence ID" value="KAF2653777.1"/>
    <property type="molecule type" value="Genomic_DNA"/>
</dbReference>
<proteinExistence type="predicted"/>
<dbReference type="AlphaFoldDB" id="A0A6A6T388"/>
<dbReference type="PANTHER" id="PTHR42695:SF4">
    <property type="entry name" value="GLUTAMINE AMIDOTRANSFERASE DOMAIN-CONTAINING PROTEIN"/>
    <property type="match status" value="1"/>
</dbReference>
<keyword evidence="2" id="KW-0315">Glutamine amidotransferase</keyword>
<organism evidence="2 3">
    <name type="scientific">Lophiostoma macrostomum CBS 122681</name>
    <dbReference type="NCBI Taxonomy" id="1314788"/>
    <lineage>
        <taxon>Eukaryota</taxon>
        <taxon>Fungi</taxon>
        <taxon>Dikarya</taxon>
        <taxon>Ascomycota</taxon>
        <taxon>Pezizomycotina</taxon>
        <taxon>Dothideomycetes</taxon>
        <taxon>Pleosporomycetidae</taxon>
        <taxon>Pleosporales</taxon>
        <taxon>Lophiostomataceae</taxon>
        <taxon>Lophiostoma</taxon>
    </lineage>
</organism>
<dbReference type="SUPFAM" id="SSF52317">
    <property type="entry name" value="Class I glutamine amidotransferase-like"/>
    <property type="match status" value="1"/>
</dbReference>
<reference evidence="2" key="1">
    <citation type="journal article" date="2020" name="Stud. Mycol.">
        <title>101 Dothideomycetes genomes: a test case for predicting lifestyles and emergence of pathogens.</title>
        <authorList>
            <person name="Haridas S."/>
            <person name="Albert R."/>
            <person name="Binder M."/>
            <person name="Bloem J."/>
            <person name="Labutti K."/>
            <person name="Salamov A."/>
            <person name="Andreopoulos B."/>
            <person name="Baker S."/>
            <person name="Barry K."/>
            <person name="Bills G."/>
            <person name="Bluhm B."/>
            <person name="Cannon C."/>
            <person name="Castanera R."/>
            <person name="Culley D."/>
            <person name="Daum C."/>
            <person name="Ezra D."/>
            <person name="Gonzalez J."/>
            <person name="Henrissat B."/>
            <person name="Kuo A."/>
            <person name="Liang C."/>
            <person name="Lipzen A."/>
            <person name="Lutzoni F."/>
            <person name="Magnuson J."/>
            <person name="Mondo S."/>
            <person name="Nolan M."/>
            <person name="Ohm R."/>
            <person name="Pangilinan J."/>
            <person name="Park H.-J."/>
            <person name="Ramirez L."/>
            <person name="Alfaro M."/>
            <person name="Sun H."/>
            <person name="Tritt A."/>
            <person name="Yoshinaga Y."/>
            <person name="Zwiers L.-H."/>
            <person name="Turgeon B."/>
            <person name="Goodwin S."/>
            <person name="Spatafora J."/>
            <person name="Crous P."/>
            <person name="Grigoriev I."/>
        </authorList>
    </citation>
    <scope>NUCLEOTIDE SEQUENCE</scope>
    <source>
        <strain evidence="2">CBS 122681</strain>
    </source>
</reference>